<dbReference type="Pfam" id="PF01458">
    <property type="entry name" value="SUFBD_core"/>
    <property type="match status" value="1"/>
</dbReference>
<evidence type="ECO:0000313" key="3">
    <source>
        <dbReference type="EMBL" id="SHN63845.1"/>
    </source>
</evidence>
<dbReference type="PANTHER" id="PTHR30508:SF1">
    <property type="entry name" value="UPF0051 PROTEIN ABCI8, CHLOROPLASTIC-RELATED"/>
    <property type="match status" value="1"/>
</dbReference>
<gene>
    <name evidence="3" type="ORF">SAMN02745226_01387</name>
</gene>
<dbReference type="EMBL" id="FRDJ01000007">
    <property type="protein sequence ID" value="SHN63845.1"/>
    <property type="molecule type" value="Genomic_DNA"/>
</dbReference>
<sequence length="315" mass="34831">MDVRKEFETIVKTAEKLGTDASKFMDKRIASIIISGNKVIGLNNVSGLKLVPTTFEDGVQVDMEIEEGVEIPLPIHVCTGFVEKKGYQRVIFNIRVKKNARVRFIAHCVFPQAEEFTHNAVSNVIVESGAIMEYYDEHYHSDFGTITLNTTTNAIVESDAVYKNTFHLTKTRVGKLNVIMNLELKENAVGELISKVKGSKDDEVYINEVVHLSGEHARGLAKTVVVGLDESKVNVLNEAYGNAPYSRAHISCEEITKGEKVIVSTTPVLKITNDLAELTHEASIGRVSEKQLETLMAKGLTEEEATDLIIKGLLL</sequence>
<feature type="domain" description="SUF system FeS cluster assembly SufBD core" evidence="2">
    <location>
        <begin position="93"/>
        <end position="312"/>
    </location>
</feature>
<dbReference type="STRING" id="1121883.SAMN02745226_01387"/>
<dbReference type="AlphaFoldDB" id="A0A1M7SZC2"/>
<dbReference type="InterPro" id="IPR000825">
    <property type="entry name" value="SUF_FeS_clus_asmbl_SufBD_core"/>
</dbReference>
<evidence type="ECO:0000259" key="2">
    <source>
        <dbReference type="Pfam" id="PF01458"/>
    </source>
</evidence>
<organism evidence="3 4">
    <name type="scientific">Fervidobacterium gondwanense DSM 13020</name>
    <dbReference type="NCBI Taxonomy" id="1121883"/>
    <lineage>
        <taxon>Bacteria</taxon>
        <taxon>Thermotogati</taxon>
        <taxon>Thermotogota</taxon>
        <taxon>Thermotogae</taxon>
        <taxon>Thermotogales</taxon>
        <taxon>Fervidobacteriaceae</taxon>
        <taxon>Fervidobacterium</taxon>
    </lineage>
</organism>
<dbReference type="OrthoDB" id="9782689at2"/>
<dbReference type="PANTHER" id="PTHR30508">
    <property type="entry name" value="FES CLUSTER ASSEMBLY PROTEIN SUF"/>
    <property type="match status" value="1"/>
</dbReference>
<accession>A0A1M7SZC2</accession>
<evidence type="ECO:0000256" key="1">
    <source>
        <dbReference type="ARBA" id="ARBA00043967"/>
    </source>
</evidence>
<protein>
    <recommendedName>
        <fullName evidence="2">SUF system FeS cluster assembly SufBD core domain-containing protein</fullName>
    </recommendedName>
</protein>
<dbReference type="GO" id="GO:0016226">
    <property type="term" value="P:iron-sulfur cluster assembly"/>
    <property type="evidence" value="ECO:0007669"/>
    <property type="project" value="InterPro"/>
</dbReference>
<dbReference type="Proteomes" id="UP000184207">
    <property type="component" value="Unassembled WGS sequence"/>
</dbReference>
<keyword evidence="4" id="KW-1185">Reference proteome</keyword>
<evidence type="ECO:0000313" key="4">
    <source>
        <dbReference type="Proteomes" id="UP000184207"/>
    </source>
</evidence>
<reference evidence="4" key="1">
    <citation type="submission" date="2016-12" db="EMBL/GenBank/DDBJ databases">
        <authorList>
            <person name="Varghese N."/>
            <person name="Submissions S."/>
        </authorList>
    </citation>
    <scope>NUCLEOTIDE SEQUENCE [LARGE SCALE GENOMIC DNA]</scope>
    <source>
        <strain evidence="4">DSM 13020</strain>
    </source>
</reference>
<proteinExistence type="inferred from homology"/>
<dbReference type="RefSeq" id="WP_072759787.1">
    <property type="nucleotide sequence ID" value="NZ_FRDJ01000007.1"/>
</dbReference>
<dbReference type="InterPro" id="IPR037284">
    <property type="entry name" value="SUF_FeS_clus_asmbl_SufBD_sf"/>
</dbReference>
<comment type="similarity">
    <text evidence="1">Belongs to the iron-sulfur cluster assembly SufBD family.</text>
</comment>
<dbReference type="InterPro" id="IPR055346">
    <property type="entry name" value="Fe-S_cluster_assembly_SufBD"/>
</dbReference>
<name>A0A1M7SZC2_FERGO</name>
<dbReference type="SUPFAM" id="SSF101960">
    <property type="entry name" value="Stabilizer of iron transporter SufD"/>
    <property type="match status" value="1"/>
</dbReference>